<gene>
    <name evidence="2" type="ORF">J437_LFUL010214</name>
</gene>
<name>A0A8K0KDJ0_LADFU</name>
<proteinExistence type="predicted"/>
<dbReference type="EMBL" id="KZ308484">
    <property type="protein sequence ID" value="KAG8230413.1"/>
    <property type="molecule type" value="Genomic_DNA"/>
</dbReference>
<evidence type="ECO:0000313" key="2">
    <source>
        <dbReference type="EMBL" id="KAG8230413.1"/>
    </source>
</evidence>
<feature type="chain" id="PRO_5035460528" evidence="1">
    <location>
        <begin position="33"/>
        <end position="190"/>
    </location>
</feature>
<reference evidence="2" key="1">
    <citation type="submission" date="2013-04" db="EMBL/GenBank/DDBJ databases">
        <authorList>
            <person name="Qu J."/>
            <person name="Murali S.C."/>
            <person name="Bandaranaike D."/>
            <person name="Bellair M."/>
            <person name="Blankenburg K."/>
            <person name="Chao H."/>
            <person name="Dinh H."/>
            <person name="Doddapaneni H."/>
            <person name="Downs B."/>
            <person name="Dugan-Rocha S."/>
            <person name="Elkadiri S."/>
            <person name="Gnanaolivu R.D."/>
            <person name="Hernandez B."/>
            <person name="Javaid M."/>
            <person name="Jayaseelan J.C."/>
            <person name="Lee S."/>
            <person name="Li M."/>
            <person name="Ming W."/>
            <person name="Munidasa M."/>
            <person name="Muniz J."/>
            <person name="Nguyen L."/>
            <person name="Ongeri F."/>
            <person name="Osuji N."/>
            <person name="Pu L.-L."/>
            <person name="Puazo M."/>
            <person name="Qu C."/>
            <person name="Quiroz J."/>
            <person name="Raj R."/>
            <person name="Weissenberger G."/>
            <person name="Xin Y."/>
            <person name="Zou X."/>
            <person name="Han Y."/>
            <person name="Richards S."/>
            <person name="Worley K."/>
            <person name="Muzny D."/>
            <person name="Gibbs R."/>
        </authorList>
    </citation>
    <scope>NUCLEOTIDE SEQUENCE</scope>
    <source>
        <strain evidence="2">Sampled in the wild</strain>
    </source>
</reference>
<evidence type="ECO:0000313" key="3">
    <source>
        <dbReference type="Proteomes" id="UP000792457"/>
    </source>
</evidence>
<protein>
    <submittedName>
        <fullName evidence="2">Uncharacterized protein</fullName>
    </submittedName>
</protein>
<dbReference type="AlphaFoldDB" id="A0A8K0KDJ0"/>
<accession>A0A8K0KDJ0</accession>
<keyword evidence="3" id="KW-1185">Reference proteome</keyword>
<organism evidence="2 3">
    <name type="scientific">Ladona fulva</name>
    <name type="common">Scarce chaser dragonfly</name>
    <name type="synonym">Libellula fulva</name>
    <dbReference type="NCBI Taxonomy" id="123851"/>
    <lineage>
        <taxon>Eukaryota</taxon>
        <taxon>Metazoa</taxon>
        <taxon>Ecdysozoa</taxon>
        <taxon>Arthropoda</taxon>
        <taxon>Hexapoda</taxon>
        <taxon>Insecta</taxon>
        <taxon>Pterygota</taxon>
        <taxon>Palaeoptera</taxon>
        <taxon>Odonata</taxon>
        <taxon>Epiprocta</taxon>
        <taxon>Anisoptera</taxon>
        <taxon>Libelluloidea</taxon>
        <taxon>Libellulidae</taxon>
        <taxon>Ladona</taxon>
    </lineage>
</organism>
<keyword evidence="1" id="KW-0732">Signal</keyword>
<reference evidence="2" key="2">
    <citation type="submission" date="2017-10" db="EMBL/GenBank/DDBJ databases">
        <title>Ladona fulva Genome sequencing and assembly.</title>
        <authorList>
            <person name="Murali S."/>
            <person name="Richards S."/>
            <person name="Bandaranaike D."/>
            <person name="Bellair M."/>
            <person name="Blankenburg K."/>
            <person name="Chao H."/>
            <person name="Dinh H."/>
            <person name="Doddapaneni H."/>
            <person name="Dugan-Rocha S."/>
            <person name="Elkadiri S."/>
            <person name="Gnanaolivu R."/>
            <person name="Hernandez B."/>
            <person name="Skinner E."/>
            <person name="Javaid M."/>
            <person name="Lee S."/>
            <person name="Li M."/>
            <person name="Ming W."/>
            <person name="Munidasa M."/>
            <person name="Muniz J."/>
            <person name="Nguyen L."/>
            <person name="Hughes D."/>
            <person name="Osuji N."/>
            <person name="Pu L.-L."/>
            <person name="Puazo M."/>
            <person name="Qu C."/>
            <person name="Quiroz J."/>
            <person name="Raj R."/>
            <person name="Weissenberger G."/>
            <person name="Xin Y."/>
            <person name="Zou X."/>
            <person name="Han Y."/>
            <person name="Worley K."/>
            <person name="Muzny D."/>
            <person name="Gibbs R."/>
        </authorList>
    </citation>
    <scope>NUCLEOTIDE SEQUENCE</scope>
    <source>
        <strain evidence="2">Sampled in the wild</strain>
    </source>
</reference>
<dbReference type="Proteomes" id="UP000792457">
    <property type="component" value="Unassembled WGS sequence"/>
</dbReference>
<evidence type="ECO:0000256" key="1">
    <source>
        <dbReference type="SAM" id="SignalP"/>
    </source>
</evidence>
<feature type="signal peptide" evidence="1">
    <location>
        <begin position="1"/>
        <end position="32"/>
    </location>
</feature>
<sequence>MFTFRSSESFIGVKMDLSLSILCVALIHLSYGQTEPELTERTTTLGDLVVERSHSHKQDVEVNFTHKVDICKGTVAARFHILKPHNYTNYEIELQVFKDINNETCLGNLSNEEKHSMIKLDSIEDGEVVFRHVFSGCYRWKIEAYTDKTSYQDLYTDLIYIVTNVPKRKITKEGVRVPHPTHNCKKKLYS</sequence>
<comment type="caution">
    <text evidence="2">The sequence shown here is derived from an EMBL/GenBank/DDBJ whole genome shotgun (WGS) entry which is preliminary data.</text>
</comment>